<proteinExistence type="predicted"/>
<dbReference type="AlphaFoldDB" id="A0AAN7ZCW7"/>
<protein>
    <submittedName>
        <fullName evidence="2">Uncharacterized protein</fullName>
    </submittedName>
</protein>
<dbReference type="Proteomes" id="UP001305414">
    <property type="component" value="Unassembled WGS sequence"/>
</dbReference>
<keyword evidence="3" id="KW-1185">Reference proteome</keyword>
<accession>A0AAN7ZCW7</accession>
<name>A0AAN7ZCW7_9PEZI</name>
<feature type="region of interest" description="Disordered" evidence="1">
    <location>
        <begin position="1"/>
        <end position="25"/>
    </location>
</feature>
<feature type="compositionally biased region" description="Polar residues" evidence="1">
    <location>
        <begin position="10"/>
        <end position="23"/>
    </location>
</feature>
<dbReference type="EMBL" id="JAWHQM010000042">
    <property type="protein sequence ID" value="KAK5634553.1"/>
    <property type="molecule type" value="Genomic_DNA"/>
</dbReference>
<evidence type="ECO:0000313" key="3">
    <source>
        <dbReference type="Proteomes" id="UP001305414"/>
    </source>
</evidence>
<organism evidence="2 3">
    <name type="scientific">Xylaria bambusicola</name>
    <dbReference type="NCBI Taxonomy" id="326684"/>
    <lineage>
        <taxon>Eukaryota</taxon>
        <taxon>Fungi</taxon>
        <taxon>Dikarya</taxon>
        <taxon>Ascomycota</taxon>
        <taxon>Pezizomycotina</taxon>
        <taxon>Sordariomycetes</taxon>
        <taxon>Xylariomycetidae</taxon>
        <taxon>Xylariales</taxon>
        <taxon>Xylariaceae</taxon>
        <taxon>Xylaria</taxon>
    </lineage>
</organism>
<reference evidence="2 3" key="1">
    <citation type="submission" date="2023-10" db="EMBL/GenBank/DDBJ databases">
        <title>Draft genome sequence of Xylaria bambusicola isolate GMP-LS, the root and basal stem rot pathogen of sugarcane in Indonesia.</title>
        <authorList>
            <person name="Selvaraj P."/>
            <person name="Muralishankar V."/>
            <person name="Muruganantham S."/>
            <person name="Sp S."/>
            <person name="Haryani S."/>
            <person name="Lau K.J.X."/>
            <person name="Naqvi N.I."/>
        </authorList>
    </citation>
    <scope>NUCLEOTIDE SEQUENCE [LARGE SCALE GENOMIC DNA]</scope>
    <source>
        <strain evidence="2">GMP-LS</strain>
    </source>
</reference>
<comment type="caution">
    <text evidence="2">The sequence shown here is derived from an EMBL/GenBank/DDBJ whole genome shotgun (WGS) entry which is preliminary data.</text>
</comment>
<sequence length="74" mass="7885">MGRGVKRDGANTTLAKHTTAASDNEQRRLPRLCVRVVRRQFALAALWRKWEVGVVGRGTLDAVASRGAAAAAAA</sequence>
<gene>
    <name evidence="2" type="ORF">RRF57_010266</name>
</gene>
<evidence type="ECO:0000256" key="1">
    <source>
        <dbReference type="SAM" id="MobiDB-lite"/>
    </source>
</evidence>
<evidence type="ECO:0000313" key="2">
    <source>
        <dbReference type="EMBL" id="KAK5634553.1"/>
    </source>
</evidence>